<dbReference type="InterPro" id="IPR036388">
    <property type="entry name" value="WH-like_DNA-bd_sf"/>
</dbReference>
<feature type="domain" description="Helicase ATP-binding" evidence="18">
    <location>
        <begin position="27"/>
        <end position="198"/>
    </location>
</feature>
<comment type="cofactor">
    <cofactor evidence="2">
        <name>Zn(2+)</name>
        <dbReference type="ChEBI" id="CHEBI:29105"/>
    </cofactor>
</comment>
<dbReference type="InterPro" id="IPR004589">
    <property type="entry name" value="DNA_helicase_ATP-dep_RecQ"/>
</dbReference>
<dbReference type="GO" id="GO:0016787">
    <property type="term" value="F:hydrolase activity"/>
    <property type="evidence" value="ECO:0007669"/>
    <property type="project" value="UniProtKB-KW"/>
</dbReference>
<dbReference type="InterPro" id="IPR006293">
    <property type="entry name" value="DNA_helicase_ATP-dep_RecQ_bac"/>
</dbReference>
<dbReference type="SMART" id="SM00956">
    <property type="entry name" value="RQC"/>
    <property type="match status" value="1"/>
</dbReference>
<dbReference type="Pfam" id="PF16124">
    <property type="entry name" value="RecQ_Zn_bind"/>
    <property type="match status" value="1"/>
</dbReference>
<dbReference type="Pfam" id="PF00270">
    <property type="entry name" value="DEAD"/>
    <property type="match status" value="1"/>
</dbReference>
<dbReference type="GO" id="GO:0043590">
    <property type="term" value="C:bacterial nucleoid"/>
    <property type="evidence" value="ECO:0007669"/>
    <property type="project" value="TreeGrafter"/>
</dbReference>
<evidence type="ECO:0000256" key="9">
    <source>
        <dbReference type="ARBA" id="ARBA00022833"/>
    </source>
</evidence>
<gene>
    <name evidence="20" type="ORF">SAMN07250955_102296</name>
</gene>
<dbReference type="SUPFAM" id="SSF47819">
    <property type="entry name" value="HRDC-like"/>
    <property type="match status" value="1"/>
</dbReference>
<dbReference type="FunFam" id="3.40.50.300:FF:000156">
    <property type="entry name" value="ATP-dependent DNA helicase recQ"/>
    <property type="match status" value="1"/>
</dbReference>
<evidence type="ECO:0000256" key="7">
    <source>
        <dbReference type="ARBA" id="ARBA00022801"/>
    </source>
</evidence>
<dbReference type="SMART" id="SM00487">
    <property type="entry name" value="DEXDc"/>
    <property type="match status" value="1"/>
</dbReference>
<dbReference type="GO" id="GO:0009432">
    <property type="term" value="P:SOS response"/>
    <property type="evidence" value="ECO:0007669"/>
    <property type="project" value="UniProtKB-UniRule"/>
</dbReference>
<dbReference type="GO" id="GO:0006260">
    <property type="term" value="P:DNA replication"/>
    <property type="evidence" value="ECO:0007669"/>
    <property type="project" value="InterPro"/>
</dbReference>
<keyword evidence="6" id="KW-0227">DNA damage</keyword>
<evidence type="ECO:0000313" key="20">
    <source>
        <dbReference type="EMBL" id="SNB61601.1"/>
    </source>
</evidence>
<keyword evidence="12" id="KW-0233">DNA recombination</keyword>
<evidence type="ECO:0000256" key="13">
    <source>
        <dbReference type="ARBA" id="ARBA00023204"/>
    </source>
</evidence>
<dbReference type="GO" id="GO:0046872">
    <property type="term" value="F:metal ion binding"/>
    <property type="evidence" value="ECO:0007669"/>
    <property type="project" value="UniProtKB-KW"/>
</dbReference>
<evidence type="ECO:0000256" key="15">
    <source>
        <dbReference type="ARBA" id="ARBA00034617"/>
    </source>
</evidence>
<keyword evidence="7" id="KW-0378">Hydrolase</keyword>
<keyword evidence="13" id="KW-0234">DNA repair</keyword>
<dbReference type="GO" id="GO:0006310">
    <property type="term" value="P:DNA recombination"/>
    <property type="evidence" value="ECO:0007669"/>
    <property type="project" value="UniProtKB-UniRule"/>
</dbReference>
<evidence type="ECO:0000256" key="8">
    <source>
        <dbReference type="ARBA" id="ARBA00022806"/>
    </source>
</evidence>
<dbReference type="PANTHER" id="PTHR13710:SF105">
    <property type="entry name" value="ATP-DEPENDENT DNA HELICASE Q1"/>
    <property type="match status" value="1"/>
</dbReference>
<dbReference type="InterPro" id="IPR002121">
    <property type="entry name" value="HRDC_dom"/>
</dbReference>
<evidence type="ECO:0000256" key="14">
    <source>
        <dbReference type="ARBA" id="ARBA00023235"/>
    </source>
</evidence>
<comment type="cofactor">
    <cofactor evidence="1">
        <name>Mg(2+)</name>
        <dbReference type="ChEBI" id="CHEBI:18420"/>
    </cofactor>
</comment>
<dbReference type="FunFam" id="3.40.50.300:FF:001389">
    <property type="entry name" value="ATP-dependent DNA helicase RecQ"/>
    <property type="match status" value="1"/>
</dbReference>
<dbReference type="InterPro" id="IPR044876">
    <property type="entry name" value="HRDC_dom_sf"/>
</dbReference>
<keyword evidence="4" id="KW-0479">Metal-binding</keyword>
<dbReference type="SMART" id="SM00490">
    <property type="entry name" value="HELICc"/>
    <property type="match status" value="1"/>
</dbReference>
<evidence type="ECO:0000313" key="21">
    <source>
        <dbReference type="Proteomes" id="UP000197065"/>
    </source>
</evidence>
<evidence type="ECO:0000259" key="18">
    <source>
        <dbReference type="PROSITE" id="PS51192"/>
    </source>
</evidence>
<protein>
    <recommendedName>
        <fullName evidence="16">DNA helicase RecQ</fullName>
        <ecNumber evidence="16">5.6.2.4</ecNumber>
    </recommendedName>
</protein>
<dbReference type="InterPro" id="IPR032284">
    <property type="entry name" value="RecQ_Zn-bd"/>
</dbReference>
<dbReference type="PROSITE" id="PS50967">
    <property type="entry name" value="HRDC"/>
    <property type="match status" value="1"/>
</dbReference>
<dbReference type="SUPFAM" id="SSF52540">
    <property type="entry name" value="P-loop containing nucleoside triphosphate hydrolases"/>
    <property type="match status" value="1"/>
</dbReference>
<dbReference type="GO" id="GO:0043138">
    <property type="term" value="F:3'-5' DNA helicase activity"/>
    <property type="evidence" value="ECO:0007669"/>
    <property type="project" value="UniProtKB-EC"/>
</dbReference>
<dbReference type="SUPFAM" id="SSF46785">
    <property type="entry name" value="Winged helix' DNA-binding domain"/>
    <property type="match status" value="1"/>
</dbReference>
<proteinExistence type="inferred from homology"/>
<evidence type="ECO:0000259" key="19">
    <source>
        <dbReference type="PROSITE" id="PS51194"/>
    </source>
</evidence>
<evidence type="ECO:0000256" key="1">
    <source>
        <dbReference type="ARBA" id="ARBA00001946"/>
    </source>
</evidence>
<dbReference type="RefSeq" id="WP_088560141.1">
    <property type="nucleotide sequence ID" value="NZ_FYEH01000002.1"/>
</dbReference>
<feature type="domain" description="HRDC" evidence="17">
    <location>
        <begin position="530"/>
        <end position="602"/>
    </location>
</feature>
<dbReference type="PROSITE" id="PS51194">
    <property type="entry name" value="HELICASE_CTER"/>
    <property type="match status" value="1"/>
</dbReference>
<dbReference type="PROSITE" id="PS51192">
    <property type="entry name" value="HELICASE_ATP_BIND_1"/>
    <property type="match status" value="1"/>
</dbReference>
<feature type="domain" description="Helicase C-terminal" evidence="19">
    <location>
        <begin position="222"/>
        <end position="366"/>
    </location>
</feature>
<dbReference type="GO" id="GO:0006281">
    <property type="term" value="P:DNA repair"/>
    <property type="evidence" value="ECO:0007669"/>
    <property type="project" value="UniProtKB-KW"/>
</dbReference>
<dbReference type="EC" id="5.6.2.4" evidence="16"/>
<dbReference type="InterPro" id="IPR014001">
    <property type="entry name" value="Helicase_ATP-bd"/>
</dbReference>
<dbReference type="Gene3D" id="1.10.10.10">
    <property type="entry name" value="Winged helix-like DNA-binding domain superfamily/Winged helix DNA-binding domain"/>
    <property type="match status" value="1"/>
</dbReference>
<evidence type="ECO:0000256" key="11">
    <source>
        <dbReference type="ARBA" id="ARBA00023125"/>
    </source>
</evidence>
<dbReference type="PANTHER" id="PTHR13710">
    <property type="entry name" value="DNA HELICASE RECQ FAMILY MEMBER"/>
    <property type="match status" value="1"/>
</dbReference>
<dbReference type="GO" id="GO:0003677">
    <property type="term" value="F:DNA binding"/>
    <property type="evidence" value="ECO:0007669"/>
    <property type="project" value="UniProtKB-KW"/>
</dbReference>
<evidence type="ECO:0000256" key="6">
    <source>
        <dbReference type="ARBA" id="ARBA00022763"/>
    </source>
</evidence>
<dbReference type="NCBIfam" id="TIGR00614">
    <property type="entry name" value="recQ_fam"/>
    <property type="match status" value="1"/>
</dbReference>
<evidence type="ECO:0000259" key="17">
    <source>
        <dbReference type="PROSITE" id="PS50967"/>
    </source>
</evidence>
<comment type="catalytic activity">
    <reaction evidence="15">
        <text>Couples ATP hydrolysis with the unwinding of duplex DNA by translocating in the 3'-5' direction.</text>
        <dbReference type="EC" id="5.6.2.4"/>
    </reaction>
</comment>
<evidence type="ECO:0000256" key="10">
    <source>
        <dbReference type="ARBA" id="ARBA00022840"/>
    </source>
</evidence>
<dbReference type="GO" id="GO:0005737">
    <property type="term" value="C:cytoplasm"/>
    <property type="evidence" value="ECO:0007669"/>
    <property type="project" value="TreeGrafter"/>
</dbReference>
<organism evidence="20 21">
    <name type="scientific">Arboricoccus pini</name>
    <dbReference type="NCBI Taxonomy" id="1963835"/>
    <lineage>
        <taxon>Bacteria</taxon>
        <taxon>Pseudomonadati</taxon>
        <taxon>Pseudomonadota</taxon>
        <taxon>Alphaproteobacteria</taxon>
        <taxon>Geminicoccales</taxon>
        <taxon>Geminicoccaceae</taxon>
        <taxon>Arboricoccus</taxon>
    </lineage>
</organism>
<evidence type="ECO:0000256" key="16">
    <source>
        <dbReference type="NCBIfam" id="TIGR01389"/>
    </source>
</evidence>
<dbReference type="Pfam" id="PF00271">
    <property type="entry name" value="Helicase_C"/>
    <property type="match status" value="1"/>
</dbReference>
<dbReference type="GO" id="GO:0030894">
    <property type="term" value="C:replisome"/>
    <property type="evidence" value="ECO:0007669"/>
    <property type="project" value="TreeGrafter"/>
</dbReference>
<dbReference type="NCBIfam" id="TIGR01389">
    <property type="entry name" value="recQ"/>
    <property type="match status" value="1"/>
</dbReference>
<dbReference type="EMBL" id="FYEH01000002">
    <property type="protein sequence ID" value="SNB61601.1"/>
    <property type="molecule type" value="Genomic_DNA"/>
</dbReference>
<evidence type="ECO:0000256" key="4">
    <source>
        <dbReference type="ARBA" id="ARBA00022723"/>
    </source>
</evidence>
<dbReference type="OrthoDB" id="9760034at2"/>
<dbReference type="Gene3D" id="3.40.50.300">
    <property type="entry name" value="P-loop containing nucleotide triphosphate hydrolases"/>
    <property type="match status" value="2"/>
</dbReference>
<keyword evidence="21" id="KW-1185">Reference proteome</keyword>
<accession>A0A212QQJ6</accession>
<dbReference type="Proteomes" id="UP000197065">
    <property type="component" value="Unassembled WGS sequence"/>
</dbReference>
<dbReference type="InterPro" id="IPR036390">
    <property type="entry name" value="WH_DNA-bd_sf"/>
</dbReference>
<evidence type="ECO:0000256" key="2">
    <source>
        <dbReference type="ARBA" id="ARBA00001947"/>
    </source>
</evidence>
<keyword evidence="5" id="KW-0547">Nucleotide-binding</keyword>
<keyword evidence="10" id="KW-0067">ATP-binding</keyword>
<reference evidence="20 21" key="1">
    <citation type="submission" date="2017-06" db="EMBL/GenBank/DDBJ databases">
        <authorList>
            <person name="Kim H.J."/>
            <person name="Triplett B.A."/>
        </authorList>
    </citation>
    <scope>NUCLEOTIDE SEQUENCE [LARGE SCALE GENOMIC DNA]</scope>
    <source>
        <strain evidence="20 21">B29T1</strain>
    </source>
</reference>
<keyword evidence="9" id="KW-0862">Zinc</keyword>
<evidence type="ECO:0000256" key="12">
    <source>
        <dbReference type="ARBA" id="ARBA00023172"/>
    </source>
</evidence>
<evidence type="ECO:0000256" key="3">
    <source>
        <dbReference type="ARBA" id="ARBA00005446"/>
    </source>
</evidence>
<dbReference type="GO" id="GO:0005524">
    <property type="term" value="F:ATP binding"/>
    <property type="evidence" value="ECO:0007669"/>
    <property type="project" value="UniProtKB-KW"/>
</dbReference>
<keyword evidence="8 20" id="KW-0347">Helicase</keyword>
<dbReference type="GO" id="GO:0009378">
    <property type="term" value="F:four-way junction helicase activity"/>
    <property type="evidence" value="ECO:0007669"/>
    <property type="project" value="TreeGrafter"/>
</dbReference>
<dbReference type="AlphaFoldDB" id="A0A212QQJ6"/>
<dbReference type="InterPro" id="IPR010997">
    <property type="entry name" value="HRDC-like_sf"/>
</dbReference>
<dbReference type="Pfam" id="PF09382">
    <property type="entry name" value="RQC"/>
    <property type="match status" value="1"/>
</dbReference>
<dbReference type="InterPro" id="IPR011545">
    <property type="entry name" value="DEAD/DEAH_box_helicase_dom"/>
</dbReference>
<name>A0A212QQJ6_9PROT</name>
<dbReference type="Gene3D" id="1.10.150.80">
    <property type="entry name" value="HRDC domain"/>
    <property type="match status" value="1"/>
</dbReference>
<dbReference type="InterPro" id="IPR018982">
    <property type="entry name" value="RQC_domain"/>
</dbReference>
<dbReference type="Pfam" id="PF00570">
    <property type="entry name" value="HRDC"/>
    <property type="match status" value="1"/>
</dbReference>
<sequence>MPNTRMREVLSTTFGYAAFRPGQQALVEAIVDGQDVLAVMPTGAGKSLCYQLPALLSEGTTLVISPLVALMRDQVSGLERLGIEAGALSSGQDAAGNREVASRFQAGALKLLYLAPERLALPGTLDLLRRAPLARLAVDEAHCVSQWGHDFRPDYLRIREVADELGNGRSMQLVAFTATADPGTREEIARRLFPVAPKIVVHGFDRPNISVAMEPKREVRRQIRAFIAGHAGESGIVYASSRRKTEELAAALVQDGIRAEAYHAGLDSRLRGQRQERFQREDGMVMVATVAFGMGIDKPDVRFVAHADMPRSVEAYYQEIGRAGRDGLPAETLSLYGLDDMRLRRLQIEQSEGSAEFKRVEQQRLAALIALMETPRCRWQTIRGYFGETAEPCGHCDVCRHGITAADATQEARMVLSAILRTEERFGTEHLIDILVGHATEKVCRFGHDRLPTFGVGKDRSRDAWRGVVRQLYGAGLITTDLGGHGSWRMEADARSLLKGETRFEVRADIFTNRKPLRKSASPHVTDDLDVEEQLLFERLRAKRREIATDEEVPAYVVFPDRTLKEMARLRPRSLAEMGEVNGVGAAKLARYGRAFLEALDV</sequence>
<evidence type="ECO:0000256" key="5">
    <source>
        <dbReference type="ARBA" id="ARBA00022741"/>
    </source>
</evidence>
<dbReference type="CDD" id="cd17920">
    <property type="entry name" value="DEXHc_RecQ"/>
    <property type="match status" value="1"/>
</dbReference>
<dbReference type="CDD" id="cd18794">
    <property type="entry name" value="SF2_C_RecQ"/>
    <property type="match status" value="1"/>
</dbReference>
<keyword evidence="11" id="KW-0238">DNA-binding</keyword>
<dbReference type="SMART" id="SM00341">
    <property type="entry name" value="HRDC"/>
    <property type="match status" value="1"/>
</dbReference>
<keyword evidence="14" id="KW-0413">Isomerase</keyword>
<comment type="similarity">
    <text evidence="3">Belongs to the helicase family. RecQ subfamily.</text>
</comment>
<dbReference type="InterPro" id="IPR027417">
    <property type="entry name" value="P-loop_NTPase"/>
</dbReference>
<dbReference type="InterPro" id="IPR001650">
    <property type="entry name" value="Helicase_C-like"/>
</dbReference>